<name>A0ABX7L688_9BACL</name>
<dbReference type="Proteomes" id="UP000663452">
    <property type="component" value="Chromosome"/>
</dbReference>
<accession>A0ABX7L688</accession>
<sequence>MKKISKSTKRSKDHTYNFPPKTDNIFRIHMKTNSQGNKIIVCFELPNGEQHVRNYGDIPSHSLLVQYESQAFEYYLDGEYQGQYKLLTATRDGFSFDKTE</sequence>
<organism evidence="1 2">
    <name type="scientific">Paenibacillus tianjinensis</name>
    <dbReference type="NCBI Taxonomy" id="2810347"/>
    <lineage>
        <taxon>Bacteria</taxon>
        <taxon>Bacillati</taxon>
        <taxon>Bacillota</taxon>
        <taxon>Bacilli</taxon>
        <taxon>Bacillales</taxon>
        <taxon>Paenibacillaceae</taxon>
        <taxon>Paenibacillus</taxon>
    </lineage>
</organism>
<proteinExistence type="predicted"/>
<reference evidence="1 2" key="1">
    <citation type="submission" date="2021-02" db="EMBL/GenBank/DDBJ databases">
        <title>Paenibacillus tianjinensis sp. nov.</title>
        <authorList>
            <person name="Liu H."/>
        </authorList>
    </citation>
    <scope>NUCLEOTIDE SEQUENCE [LARGE SCALE GENOMIC DNA]</scope>
    <source>
        <strain evidence="1 2">TB2019</strain>
    </source>
</reference>
<dbReference type="RefSeq" id="WP_206101065.1">
    <property type="nucleotide sequence ID" value="NZ_CP070969.1"/>
</dbReference>
<protein>
    <submittedName>
        <fullName evidence="1">Uncharacterized protein</fullName>
    </submittedName>
</protein>
<dbReference type="EMBL" id="CP070969">
    <property type="protein sequence ID" value="QSF43432.1"/>
    <property type="molecule type" value="Genomic_DNA"/>
</dbReference>
<keyword evidence="2" id="KW-1185">Reference proteome</keyword>
<evidence type="ECO:0000313" key="2">
    <source>
        <dbReference type="Proteomes" id="UP000663452"/>
    </source>
</evidence>
<gene>
    <name evidence="1" type="ORF">JRJ22_19400</name>
</gene>
<evidence type="ECO:0000313" key="1">
    <source>
        <dbReference type="EMBL" id="QSF43432.1"/>
    </source>
</evidence>